<feature type="transmembrane region" description="Helical" evidence="1">
    <location>
        <begin position="128"/>
        <end position="147"/>
    </location>
</feature>
<protein>
    <recommendedName>
        <fullName evidence="2">Glycosyltransferase RgtA/B/C/D-like domain-containing protein</fullName>
    </recommendedName>
</protein>
<dbReference type="InterPro" id="IPR038731">
    <property type="entry name" value="RgtA/B/C-like"/>
</dbReference>
<feature type="transmembrane region" description="Helical" evidence="1">
    <location>
        <begin position="510"/>
        <end position="531"/>
    </location>
</feature>
<keyword evidence="1" id="KW-0812">Transmembrane</keyword>
<proteinExistence type="predicted"/>
<organism evidence="3 4">
    <name type="scientific">Pseudomonas alkylphenolica</name>
    <dbReference type="NCBI Taxonomy" id="237609"/>
    <lineage>
        <taxon>Bacteria</taxon>
        <taxon>Pseudomonadati</taxon>
        <taxon>Pseudomonadota</taxon>
        <taxon>Gammaproteobacteria</taxon>
        <taxon>Pseudomonadales</taxon>
        <taxon>Pseudomonadaceae</taxon>
        <taxon>Pseudomonas</taxon>
    </lineage>
</organism>
<evidence type="ECO:0000259" key="2">
    <source>
        <dbReference type="Pfam" id="PF13231"/>
    </source>
</evidence>
<feature type="transmembrane region" description="Helical" evidence="1">
    <location>
        <begin position="12"/>
        <end position="31"/>
    </location>
</feature>
<keyword evidence="4" id="KW-1185">Reference proteome</keyword>
<feature type="transmembrane region" description="Helical" evidence="1">
    <location>
        <begin position="186"/>
        <end position="205"/>
    </location>
</feature>
<dbReference type="EMBL" id="CP046621">
    <property type="protein sequence ID" value="QGW76533.1"/>
    <property type="molecule type" value="Genomic_DNA"/>
</dbReference>
<feature type="transmembrane region" description="Helical" evidence="1">
    <location>
        <begin position="389"/>
        <end position="409"/>
    </location>
</feature>
<keyword evidence="1" id="KW-1133">Transmembrane helix</keyword>
<gene>
    <name evidence="3" type="ORF">GPJ81_07510</name>
</gene>
<feature type="domain" description="Glycosyltransferase RgtA/B/C/D-like" evidence="2">
    <location>
        <begin position="144"/>
        <end position="293"/>
    </location>
</feature>
<dbReference type="AlphaFoldDB" id="A0A6I6GQ94"/>
<accession>A0A6I6GQ94</accession>
<sequence>MSSRGYGPAIGCIWLVIYLLGIAFICFLPPWEGYDEVAHYSYAQQIADIGEAPSVAQGRLSANVEAYQRSAPMPYSTTPPFDNNGGITYRTWFSHADSFKGLPHGTPPSERHFSAGMASNWQAQHPALYYRLIGPVLVATADLSWVAQLFMLRVFSWSLAFAGLVIGVVATSHAVRIVYPEIRDDYSRIALAWPLLLPGFLPEFARLGNDSLVLLILSLVWALLVRRVISPQRWYWYGALGVLLGLGGLTKVMFLPVSIAVFGWLVWMGARSPESKERFKACSGALLVIAVFFAFTGEGYLSNLMQRGSLTGLVELSGAAAPGSFFWLGAVQHPFEVLKGILGIGMTFVWGGTASSAYPPVVFVLPVVLVLATLLCASFGLLAHNNRELAVLAVLIVGAVCSGLIYYLLVRIAATGVGSGAPGWYLHTLIAPLGLLLAAGWRFLRDRFPFLQSLWGLWLAYMVCFCLAVGWLQAALFTGCSFKTAESRIYSFADWTCLMDISEIYSRLEILAYPGAGLLLVGLAVLLAGLASRYCRSATIKADAR</sequence>
<evidence type="ECO:0000256" key="1">
    <source>
        <dbReference type="SAM" id="Phobius"/>
    </source>
</evidence>
<feature type="transmembrane region" description="Helical" evidence="1">
    <location>
        <begin position="235"/>
        <end position="267"/>
    </location>
</feature>
<feature type="transmembrane region" description="Helical" evidence="1">
    <location>
        <begin position="456"/>
        <end position="477"/>
    </location>
</feature>
<feature type="transmembrane region" description="Helical" evidence="1">
    <location>
        <begin position="361"/>
        <end position="382"/>
    </location>
</feature>
<feature type="transmembrane region" description="Helical" evidence="1">
    <location>
        <begin position="424"/>
        <end position="444"/>
    </location>
</feature>
<keyword evidence="1" id="KW-0472">Membrane</keyword>
<reference evidence="3" key="1">
    <citation type="submission" date="2019-12" db="EMBL/GenBank/DDBJ databases">
        <title>Hybrid Genome Assemblies of two High G+C Isolates from Undergraduate Microbiology Courses.</title>
        <authorList>
            <person name="Ne Ville C.J."/>
            <person name="Enright D."/>
            <person name="Hernandez I."/>
            <person name="Dodsworth J."/>
            <person name="Orwin P.M."/>
        </authorList>
    </citation>
    <scope>NUCLEOTIDE SEQUENCE [LARGE SCALE GENOMIC DNA]</scope>
    <source>
        <strain evidence="3">Neo</strain>
    </source>
</reference>
<feature type="transmembrane region" description="Helical" evidence="1">
    <location>
        <begin position="212"/>
        <end position="229"/>
    </location>
</feature>
<feature type="transmembrane region" description="Helical" evidence="1">
    <location>
        <begin position="309"/>
        <end position="330"/>
    </location>
</feature>
<dbReference type="Pfam" id="PF13231">
    <property type="entry name" value="PMT_2"/>
    <property type="match status" value="1"/>
</dbReference>
<feature type="transmembrane region" description="Helical" evidence="1">
    <location>
        <begin position="279"/>
        <end position="297"/>
    </location>
</feature>
<name>A0A6I6GQ94_9PSED</name>
<dbReference type="Proteomes" id="UP000426235">
    <property type="component" value="Chromosome"/>
</dbReference>
<evidence type="ECO:0000313" key="3">
    <source>
        <dbReference type="EMBL" id="QGW76533.1"/>
    </source>
</evidence>
<dbReference type="RefSeq" id="WP_157191665.1">
    <property type="nucleotide sequence ID" value="NZ_CP046621.1"/>
</dbReference>
<evidence type="ECO:0000313" key="4">
    <source>
        <dbReference type="Proteomes" id="UP000426235"/>
    </source>
</evidence>
<feature type="transmembrane region" description="Helical" evidence="1">
    <location>
        <begin position="154"/>
        <end position="174"/>
    </location>
</feature>